<evidence type="ECO:0000256" key="16">
    <source>
        <dbReference type="RuleBase" id="RU004516"/>
    </source>
</evidence>
<evidence type="ECO:0000256" key="5">
    <source>
        <dbReference type="ARBA" id="ARBA00009320"/>
    </source>
</evidence>
<comment type="cofactor">
    <cofactor evidence="1 16">
        <name>pyridoxal 5'-phosphate</name>
        <dbReference type="ChEBI" id="CHEBI:597326"/>
    </cofactor>
</comment>
<dbReference type="GO" id="GO:0052656">
    <property type="term" value="F:L-isoleucine-2-oxoglutarate transaminase activity"/>
    <property type="evidence" value="ECO:0007669"/>
    <property type="project" value="RHEA"/>
</dbReference>
<evidence type="ECO:0000256" key="14">
    <source>
        <dbReference type="PIRSR" id="PIRSR006468-1"/>
    </source>
</evidence>
<dbReference type="NCBIfam" id="TIGR01123">
    <property type="entry name" value="ilvE_II"/>
    <property type="match status" value="1"/>
</dbReference>
<evidence type="ECO:0000256" key="1">
    <source>
        <dbReference type="ARBA" id="ARBA00001933"/>
    </source>
</evidence>
<feature type="modified residue" description="N6-(pyridoxal phosphate)lysine" evidence="14">
    <location>
        <position position="184"/>
    </location>
</feature>
<organism evidence="18">
    <name type="scientific">Vecturithrix granuli</name>
    <dbReference type="NCBI Taxonomy" id="1499967"/>
    <lineage>
        <taxon>Bacteria</taxon>
        <taxon>Candidatus Moduliflexota</taxon>
        <taxon>Candidatus Vecturitrichia</taxon>
        <taxon>Candidatus Vecturitrichales</taxon>
        <taxon>Candidatus Vecturitrichaceae</taxon>
        <taxon>Candidatus Vecturithrix</taxon>
    </lineage>
</organism>
<dbReference type="HOGENOM" id="CLU_031922_1_0_0"/>
<dbReference type="FunFam" id="3.20.10.10:FF:000006">
    <property type="entry name" value="Branched-chain amino acid aminotransferase"/>
    <property type="match status" value="1"/>
</dbReference>
<keyword evidence="10 17" id="KW-0100">Branched-chain amino acid biosynthesis</keyword>
<dbReference type="UniPathway" id="UPA00047">
    <property type="reaction ID" value="UER00058"/>
</dbReference>
<keyword evidence="6 17" id="KW-0032">Aminotransferase</keyword>
<dbReference type="InterPro" id="IPR001544">
    <property type="entry name" value="Aminotrans_IV"/>
</dbReference>
<dbReference type="UniPathway" id="UPA00048">
    <property type="reaction ID" value="UER00073"/>
</dbReference>
<name>A0A0S6W6F4_VECG1</name>
<dbReference type="Gene3D" id="3.20.10.10">
    <property type="entry name" value="D-amino Acid Aminotransferase, subunit A, domain 2"/>
    <property type="match status" value="1"/>
</dbReference>
<reference evidence="18" key="1">
    <citation type="journal article" date="2015" name="PeerJ">
        <title>First genomic representation of candidate bacterial phylum KSB3 points to enhanced environmental sensing as a trigger of wastewater bulking.</title>
        <authorList>
            <person name="Sekiguchi Y."/>
            <person name="Ohashi A."/>
            <person name="Parks D.H."/>
            <person name="Yamauchi T."/>
            <person name="Tyson G.W."/>
            <person name="Hugenholtz P."/>
        </authorList>
    </citation>
    <scope>NUCLEOTIDE SEQUENCE [LARGE SCALE GENOMIC DNA]</scope>
</reference>
<dbReference type="Pfam" id="PF01063">
    <property type="entry name" value="Aminotran_4"/>
    <property type="match status" value="1"/>
</dbReference>
<evidence type="ECO:0000256" key="8">
    <source>
        <dbReference type="ARBA" id="ARBA00022679"/>
    </source>
</evidence>
<evidence type="ECO:0000256" key="13">
    <source>
        <dbReference type="ARBA" id="ARBA00049229"/>
    </source>
</evidence>
<dbReference type="Gene3D" id="3.30.470.10">
    <property type="match status" value="1"/>
</dbReference>
<keyword evidence="19" id="KW-1185">Reference proteome</keyword>
<dbReference type="GO" id="GO:0009099">
    <property type="term" value="P:L-valine biosynthetic process"/>
    <property type="evidence" value="ECO:0007669"/>
    <property type="project" value="UniProtKB-UniPathway"/>
</dbReference>
<dbReference type="EC" id="2.6.1.42" evidence="17"/>
<dbReference type="PIRSF" id="PIRSF006468">
    <property type="entry name" value="BCAT1"/>
    <property type="match status" value="1"/>
</dbReference>
<dbReference type="STRING" id="1499967.U27_02048"/>
<dbReference type="InterPro" id="IPR005786">
    <property type="entry name" value="B_amino_transII"/>
</dbReference>
<evidence type="ECO:0000313" key="19">
    <source>
        <dbReference type="Proteomes" id="UP000030661"/>
    </source>
</evidence>
<dbReference type="SUPFAM" id="SSF56752">
    <property type="entry name" value="D-aminoacid aminotransferase-like PLP-dependent enzymes"/>
    <property type="match status" value="1"/>
</dbReference>
<dbReference type="CDD" id="cd01557">
    <property type="entry name" value="BCAT_beta_family"/>
    <property type="match status" value="1"/>
</dbReference>
<evidence type="ECO:0000256" key="6">
    <source>
        <dbReference type="ARBA" id="ARBA00022576"/>
    </source>
</evidence>
<dbReference type="EMBL" id="DF820463">
    <property type="protein sequence ID" value="GAK55216.1"/>
    <property type="molecule type" value="Genomic_DNA"/>
</dbReference>
<keyword evidence="7 17" id="KW-0028">Amino-acid biosynthesis</keyword>
<dbReference type="eggNOG" id="COG0115">
    <property type="taxonomic scope" value="Bacteria"/>
</dbReference>
<evidence type="ECO:0000256" key="10">
    <source>
        <dbReference type="ARBA" id="ARBA00023304"/>
    </source>
</evidence>
<evidence type="ECO:0000313" key="18">
    <source>
        <dbReference type="EMBL" id="GAK55216.1"/>
    </source>
</evidence>
<dbReference type="InterPro" id="IPR018300">
    <property type="entry name" value="Aminotrans_IV_CS"/>
</dbReference>
<comment type="catalytic activity">
    <reaction evidence="12 17">
        <text>L-isoleucine + 2-oxoglutarate = (S)-3-methyl-2-oxopentanoate + L-glutamate</text>
        <dbReference type="Rhea" id="RHEA:24801"/>
        <dbReference type="ChEBI" id="CHEBI:16810"/>
        <dbReference type="ChEBI" id="CHEBI:29985"/>
        <dbReference type="ChEBI" id="CHEBI:35146"/>
        <dbReference type="ChEBI" id="CHEBI:58045"/>
        <dbReference type="EC" id="2.6.1.42"/>
    </reaction>
</comment>
<dbReference type="InterPro" id="IPR043132">
    <property type="entry name" value="BCAT-like_C"/>
</dbReference>
<gene>
    <name evidence="18" type="ORF">U27_02048</name>
</gene>
<evidence type="ECO:0000256" key="4">
    <source>
        <dbReference type="ARBA" id="ARBA00005072"/>
    </source>
</evidence>
<evidence type="ECO:0000256" key="15">
    <source>
        <dbReference type="RuleBase" id="RU004106"/>
    </source>
</evidence>
<keyword evidence="8 17" id="KW-0808">Transferase</keyword>
<dbReference type="InterPro" id="IPR043131">
    <property type="entry name" value="BCAT-like_N"/>
</dbReference>
<comment type="pathway">
    <text evidence="4">Amino-acid biosynthesis; L-leucine biosynthesis; L-leucine from 3-methyl-2-oxobutanoate: step 4/4.</text>
</comment>
<dbReference type="GO" id="GO:0052655">
    <property type="term" value="F:L-valine-2-oxoglutarate transaminase activity"/>
    <property type="evidence" value="ECO:0007669"/>
    <property type="project" value="RHEA"/>
</dbReference>
<dbReference type="Proteomes" id="UP000030661">
    <property type="component" value="Unassembled WGS sequence"/>
</dbReference>
<evidence type="ECO:0000256" key="3">
    <source>
        <dbReference type="ARBA" id="ARBA00004931"/>
    </source>
</evidence>
<dbReference type="AlphaFoldDB" id="A0A0S6W6F4"/>
<keyword evidence="9 16" id="KW-0663">Pyridoxal phosphate</keyword>
<dbReference type="UniPathway" id="UPA00049">
    <property type="reaction ID" value="UER00062"/>
</dbReference>
<dbReference type="GO" id="GO:0009098">
    <property type="term" value="P:L-leucine biosynthetic process"/>
    <property type="evidence" value="ECO:0007669"/>
    <property type="project" value="UniProtKB-UniPathway"/>
</dbReference>
<dbReference type="InterPro" id="IPR036038">
    <property type="entry name" value="Aminotransferase-like"/>
</dbReference>
<dbReference type="NCBIfam" id="NF009897">
    <property type="entry name" value="PRK13357.1"/>
    <property type="match status" value="1"/>
</dbReference>
<dbReference type="PANTHER" id="PTHR42825:SF2">
    <property type="entry name" value="BRANCHED-CHAIN-AMINO-ACID AMINOTRANSFERASE 3, CHLOROPLASTIC-RELATED"/>
    <property type="match status" value="1"/>
</dbReference>
<dbReference type="PROSITE" id="PS00770">
    <property type="entry name" value="AA_TRANSFER_CLASS_4"/>
    <property type="match status" value="1"/>
</dbReference>
<dbReference type="PANTHER" id="PTHR42825">
    <property type="entry name" value="AMINO ACID AMINOTRANSFERASE"/>
    <property type="match status" value="1"/>
</dbReference>
<dbReference type="FunFam" id="3.30.470.10:FF:000004">
    <property type="entry name" value="Branched-chain-amino-acid aminotransferase"/>
    <property type="match status" value="1"/>
</dbReference>
<comment type="pathway">
    <text evidence="2">Amino-acid biosynthesis; L-isoleucine biosynthesis; L-isoleucine from 2-oxobutanoate: step 4/4.</text>
</comment>
<evidence type="ECO:0000256" key="17">
    <source>
        <dbReference type="RuleBase" id="RU004517"/>
    </source>
</evidence>
<proteinExistence type="inferred from homology"/>
<accession>A0A0S6W6F4</accession>
<comment type="similarity">
    <text evidence="5 15">Belongs to the class-IV pyridoxal-phosphate-dependent aminotransferase family.</text>
</comment>
<comment type="catalytic activity">
    <reaction evidence="11 17">
        <text>L-valine + 2-oxoglutarate = 3-methyl-2-oxobutanoate + L-glutamate</text>
        <dbReference type="Rhea" id="RHEA:24813"/>
        <dbReference type="ChEBI" id="CHEBI:11851"/>
        <dbReference type="ChEBI" id="CHEBI:16810"/>
        <dbReference type="ChEBI" id="CHEBI:29985"/>
        <dbReference type="ChEBI" id="CHEBI:57762"/>
        <dbReference type="EC" id="2.6.1.42"/>
    </reaction>
</comment>
<comment type="catalytic activity">
    <reaction evidence="13 17">
        <text>L-leucine + 2-oxoglutarate = 4-methyl-2-oxopentanoate + L-glutamate</text>
        <dbReference type="Rhea" id="RHEA:18321"/>
        <dbReference type="ChEBI" id="CHEBI:16810"/>
        <dbReference type="ChEBI" id="CHEBI:17865"/>
        <dbReference type="ChEBI" id="CHEBI:29985"/>
        <dbReference type="ChEBI" id="CHEBI:57427"/>
        <dbReference type="EC" id="2.6.1.42"/>
    </reaction>
</comment>
<evidence type="ECO:0000256" key="7">
    <source>
        <dbReference type="ARBA" id="ARBA00022605"/>
    </source>
</evidence>
<evidence type="ECO:0000256" key="9">
    <source>
        <dbReference type="ARBA" id="ARBA00022898"/>
    </source>
</evidence>
<evidence type="ECO:0000256" key="12">
    <source>
        <dbReference type="ARBA" id="ARBA00048798"/>
    </source>
</evidence>
<protein>
    <recommendedName>
        <fullName evidence="17">Branched-chain-amino-acid aminotransferase</fullName>
        <ecNumber evidence="17">2.6.1.42</ecNumber>
    </recommendedName>
</protein>
<evidence type="ECO:0000256" key="2">
    <source>
        <dbReference type="ARBA" id="ARBA00004824"/>
    </source>
</evidence>
<sequence>MEKVNLDWGNIGFEYRKTELRYISYWKDGLWDEGKLTEDNMICINEGSTVLHYGQSCFEGLKAQTAKDGRVLLFRPYENAKRMIHSAKGILMAEVPEEKFVNACQQVVKANLKWVPPYGVGASFYIRPYLFGHGENIGVKPSPEYIFSVFGCPVGPYFKGGMTPVNFVVSDYDRAAPNGTGGYKVGGNYAASLLPLSIAKKQGFADVLYLDPATHTYIEEVGSANFFGITKDNRFLTPKSPSILASITRRSIVEIAQKYLGLKVEECQIPIDSLDQFVEAGACGTAAVITPIGGIFYKGKLHTFYGDGKGVGPITKKLYDILTAIQVGEHEAPEGWIVEVK</sequence>
<evidence type="ECO:0000256" key="11">
    <source>
        <dbReference type="ARBA" id="ARBA00048212"/>
    </source>
</evidence>
<comment type="pathway">
    <text evidence="3">Amino-acid biosynthesis; L-valine biosynthesis; L-valine from pyruvate: step 4/4.</text>
</comment>
<dbReference type="InterPro" id="IPR033939">
    <property type="entry name" value="BCAT_family"/>
</dbReference>
<dbReference type="GO" id="GO:0009097">
    <property type="term" value="P:isoleucine biosynthetic process"/>
    <property type="evidence" value="ECO:0007669"/>
    <property type="project" value="UniProtKB-UniPathway"/>
</dbReference>
<dbReference type="GO" id="GO:0052654">
    <property type="term" value="F:L-leucine-2-oxoglutarate transaminase activity"/>
    <property type="evidence" value="ECO:0007669"/>
    <property type="project" value="RHEA"/>
</dbReference>